<dbReference type="OrthoDB" id="9814290at2"/>
<feature type="transmembrane region" description="Helical" evidence="6">
    <location>
        <begin position="6"/>
        <end position="22"/>
    </location>
</feature>
<evidence type="ECO:0000256" key="1">
    <source>
        <dbReference type="ARBA" id="ARBA00004141"/>
    </source>
</evidence>
<name>A0A7G6E821_THEFR</name>
<dbReference type="PANTHER" id="PTHR30071:SF1">
    <property type="entry name" value="CYTOCHROME B_B6 PROTEIN-RELATED"/>
    <property type="match status" value="1"/>
</dbReference>
<feature type="transmembrane region" description="Helical" evidence="6">
    <location>
        <begin position="125"/>
        <end position="147"/>
    </location>
</feature>
<protein>
    <submittedName>
        <fullName evidence="8">C-type cytochrome biogenesis protein CcsB</fullName>
    </submittedName>
</protein>
<evidence type="ECO:0000256" key="6">
    <source>
        <dbReference type="SAM" id="Phobius"/>
    </source>
</evidence>
<dbReference type="InterPro" id="IPR045062">
    <property type="entry name" value="Cyt_c_biogenesis_CcsA/CcmC"/>
</dbReference>
<comment type="subcellular location">
    <subcellularLocation>
        <location evidence="1">Membrane</location>
        <topology evidence="1">Multi-pass membrane protein</topology>
    </subcellularLocation>
</comment>
<dbReference type="Proteomes" id="UP000515847">
    <property type="component" value="Chromosome"/>
</dbReference>
<feature type="transmembrane region" description="Helical" evidence="6">
    <location>
        <begin position="206"/>
        <end position="225"/>
    </location>
</feature>
<keyword evidence="2 6" id="KW-0812">Transmembrane</keyword>
<evidence type="ECO:0000313" key="8">
    <source>
        <dbReference type="EMBL" id="QNB48225.1"/>
    </source>
</evidence>
<feature type="transmembrane region" description="Helical" evidence="6">
    <location>
        <begin position="57"/>
        <end position="78"/>
    </location>
</feature>
<dbReference type="InterPro" id="IPR002541">
    <property type="entry name" value="Cyt_c_assembly"/>
</dbReference>
<evidence type="ECO:0000256" key="3">
    <source>
        <dbReference type="ARBA" id="ARBA00022748"/>
    </source>
</evidence>
<feature type="transmembrane region" description="Helical" evidence="6">
    <location>
        <begin position="87"/>
        <end position="105"/>
    </location>
</feature>
<accession>A0A7G6E821</accession>
<evidence type="ECO:0000256" key="5">
    <source>
        <dbReference type="ARBA" id="ARBA00023136"/>
    </source>
</evidence>
<keyword evidence="3" id="KW-0201">Cytochrome c-type biogenesis</keyword>
<dbReference type="GO" id="GO:0005886">
    <property type="term" value="C:plasma membrane"/>
    <property type="evidence" value="ECO:0007669"/>
    <property type="project" value="TreeGrafter"/>
</dbReference>
<dbReference type="AlphaFoldDB" id="A0A7G6E821"/>
<dbReference type="Pfam" id="PF01578">
    <property type="entry name" value="Cytochrom_C_asm"/>
    <property type="match status" value="1"/>
</dbReference>
<dbReference type="PANTHER" id="PTHR30071">
    <property type="entry name" value="HEME EXPORTER PROTEIN C"/>
    <property type="match status" value="1"/>
</dbReference>
<proteinExistence type="predicted"/>
<evidence type="ECO:0000313" key="9">
    <source>
        <dbReference type="Proteomes" id="UP000515847"/>
    </source>
</evidence>
<evidence type="ECO:0000256" key="4">
    <source>
        <dbReference type="ARBA" id="ARBA00022989"/>
    </source>
</evidence>
<organism evidence="8 9">
    <name type="scientific">Thermanaerosceptrum fracticalcis</name>
    <dbReference type="NCBI Taxonomy" id="1712410"/>
    <lineage>
        <taxon>Bacteria</taxon>
        <taxon>Bacillati</taxon>
        <taxon>Bacillota</taxon>
        <taxon>Clostridia</taxon>
        <taxon>Eubacteriales</taxon>
        <taxon>Peptococcaceae</taxon>
        <taxon>Thermanaerosceptrum</taxon>
    </lineage>
</organism>
<gene>
    <name evidence="8" type="primary">ccsB</name>
    <name evidence="8" type="ORF">BR63_00455</name>
</gene>
<dbReference type="EMBL" id="CP045798">
    <property type="protein sequence ID" value="QNB48225.1"/>
    <property type="molecule type" value="Genomic_DNA"/>
</dbReference>
<dbReference type="KEGG" id="tfr:BR63_00455"/>
<feature type="domain" description="Cytochrome c assembly protein" evidence="7">
    <location>
        <begin position="61"/>
        <end position="258"/>
    </location>
</feature>
<feature type="transmembrane region" description="Helical" evidence="6">
    <location>
        <begin position="232"/>
        <end position="254"/>
    </location>
</feature>
<keyword evidence="9" id="KW-1185">Reference proteome</keyword>
<feature type="transmembrane region" description="Helical" evidence="6">
    <location>
        <begin position="168"/>
        <end position="191"/>
    </location>
</feature>
<reference evidence="8 9" key="1">
    <citation type="journal article" date="2019" name="Front. Microbiol.">
        <title>Thermoanaerosceptrum fracticalcis gen. nov. sp. nov., a Novel Fumarate-Fermenting Microorganism From a Deep Fractured Carbonate Aquifer of the US Great Basin.</title>
        <authorList>
            <person name="Hamilton-Brehm S.D."/>
            <person name="Stewart L.E."/>
            <person name="Zavarin M."/>
            <person name="Caldwell M."/>
            <person name="Lawson P.A."/>
            <person name="Onstott T.C."/>
            <person name="Grzymski J."/>
            <person name="Neveux I."/>
            <person name="Lollar B.S."/>
            <person name="Russell C.E."/>
            <person name="Moser D.P."/>
        </authorList>
    </citation>
    <scope>NUCLEOTIDE SEQUENCE [LARGE SCALE GENOMIC DNA]</scope>
    <source>
        <strain evidence="8 9">DRI-13</strain>
    </source>
</reference>
<dbReference type="GO" id="GO:0020037">
    <property type="term" value="F:heme binding"/>
    <property type="evidence" value="ECO:0007669"/>
    <property type="project" value="InterPro"/>
</dbReference>
<evidence type="ECO:0000259" key="7">
    <source>
        <dbReference type="Pfam" id="PF01578"/>
    </source>
</evidence>
<sequence>MTTSGVFFLAAAIFYILNFFNHSEAKAQVASGASSIGFLGTTAALVVYTIGVGRVPLASMFEFGLFFLWSIVGIHLFIEYKYKLKQLGVIVLPMVFSMTLWLLMIEKGSRPLMPALRSNWLYFHVFTAIMAYGAFAVSFAVALLYLIKEGAGGNFARNLPQLEVLDNLTHKIIMVGMPFLTLCIVTGAVWAEYAWGSYWSWDPKETWSLITWFVYAVYLHARFVANWKGKKAIYLAIGGFLAVLFTFFGVNLLLPGLHSYK</sequence>
<dbReference type="GO" id="GO:0017004">
    <property type="term" value="P:cytochrome complex assembly"/>
    <property type="evidence" value="ECO:0007669"/>
    <property type="project" value="UniProtKB-KW"/>
</dbReference>
<dbReference type="NCBIfam" id="TIGR03144">
    <property type="entry name" value="cytochr_II_ccsB"/>
    <property type="match status" value="1"/>
</dbReference>
<keyword evidence="4 6" id="KW-1133">Transmembrane helix</keyword>
<keyword evidence="5 6" id="KW-0472">Membrane</keyword>
<feature type="transmembrane region" description="Helical" evidence="6">
    <location>
        <begin position="29"/>
        <end position="51"/>
    </location>
</feature>
<evidence type="ECO:0000256" key="2">
    <source>
        <dbReference type="ARBA" id="ARBA00022692"/>
    </source>
</evidence>
<dbReference type="InterPro" id="IPR017562">
    <property type="entry name" value="Cyt_c_biogenesis_CcsA"/>
</dbReference>